<protein>
    <submittedName>
        <fullName evidence="1">Uncharacterized protein</fullName>
    </submittedName>
</protein>
<keyword evidence="2" id="KW-1185">Reference proteome</keyword>
<accession>A0ABX7BLT7</accession>
<dbReference type="Proteomes" id="UP000595448">
    <property type="component" value="Chromosome"/>
</dbReference>
<proteinExistence type="predicted"/>
<reference evidence="1 2" key="1">
    <citation type="submission" date="2021-01" db="EMBL/GenBank/DDBJ databases">
        <title>Brevundimonas vitis sp. nov., an bacterium isolated from grape (Vitis vinifera).</title>
        <authorList>
            <person name="Jiang L."/>
            <person name="Lee J."/>
        </authorList>
    </citation>
    <scope>NUCLEOTIDE SEQUENCE [LARGE SCALE GENOMIC DNA]</scope>
    <source>
        <strain evidence="1 2">GRTSA-9</strain>
    </source>
</reference>
<organism evidence="1 2">
    <name type="scientific">Brevundimonas vitisensis</name>
    <dbReference type="NCBI Taxonomy" id="2800818"/>
    <lineage>
        <taxon>Bacteria</taxon>
        <taxon>Pseudomonadati</taxon>
        <taxon>Pseudomonadota</taxon>
        <taxon>Alphaproteobacteria</taxon>
        <taxon>Caulobacterales</taxon>
        <taxon>Caulobacteraceae</taxon>
        <taxon>Brevundimonas</taxon>
    </lineage>
</organism>
<gene>
    <name evidence="1" type="ORF">JIP62_14860</name>
</gene>
<name>A0ABX7BLT7_9CAUL</name>
<dbReference type="RefSeq" id="WP_201102914.1">
    <property type="nucleotide sequence ID" value="NZ_CP067977.1"/>
</dbReference>
<evidence type="ECO:0000313" key="2">
    <source>
        <dbReference type="Proteomes" id="UP000595448"/>
    </source>
</evidence>
<evidence type="ECO:0000313" key="1">
    <source>
        <dbReference type="EMBL" id="QQQ18544.1"/>
    </source>
</evidence>
<dbReference type="EMBL" id="CP067977">
    <property type="protein sequence ID" value="QQQ18544.1"/>
    <property type="molecule type" value="Genomic_DNA"/>
</dbReference>
<sequence>MAFYFCIVNAPGRPVHDIHGLQCEDDAAAKAAVDDLAWQWPGFETVELYQDERLVSVIGNSGLGLAMEPLAMTAPEMDMVAA</sequence>